<proteinExistence type="inferred from homology"/>
<evidence type="ECO:0000256" key="8">
    <source>
        <dbReference type="RuleBase" id="RU003755"/>
    </source>
</evidence>
<evidence type="ECO:0000256" key="4">
    <source>
        <dbReference type="ARBA" id="ARBA00022475"/>
    </source>
</evidence>
<comment type="subcellular location">
    <subcellularLocation>
        <location evidence="1">Cell membrane</location>
        <topology evidence="1">Multi-pass membrane protein</topology>
    </subcellularLocation>
    <subcellularLocation>
        <location evidence="8">Membrane</location>
        <topology evidence="8">Multi-pass membrane protein</topology>
    </subcellularLocation>
</comment>
<reference evidence="11 12" key="1">
    <citation type="submission" date="2019-11" db="EMBL/GenBank/DDBJ databases">
        <authorList>
            <person name="Criscuolo A."/>
        </authorList>
    </citation>
    <scope>NUCLEOTIDE SEQUENCE [LARGE SCALE GENOMIC DNA]</scope>
    <source>
        <strain evidence="11">CIP111667</strain>
    </source>
</reference>
<dbReference type="GO" id="GO:1904680">
    <property type="term" value="F:peptide transmembrane transporter activity"/>
    <property type="evidence" value="ECO:0007669"/>
    <property type="project" value="InterPro"/>
</dbReference>
<dbReference type="InterPro" id="IPR018456">
    <property type="entry name" value="PTR2_symporter_CS"/>
</dbReference>
<evidence type="ECO:0000256" key="2">
    <source>
        <dbReference type="ARBA" id="ARBA00005982"/>
    </source>
</evidence>
<dbReference type="PANTHER" id="PTHR23517:SF15">
    <property type="entry name" value="PROTON-DEPENDENT OLIGOPEPTIDE FAMILY TRANSPORT PROTEIN"/>
    <property type="match status" value="1"/>
</dbReference>
<keyword evidence="4" id="KW-1003">Cell membrane</keyword>
<dbReference type="Pfam" id="PF00854">
    <property type="entry name" value="PTR2"/>
    <property type="match status" value="1"/>
</dbReference>
<organism evidence="11 12">
    <name type="scientific">Occultella aeris</name>
    <dbReference type="NCBI Taxonomy" id="2761496"/>
    <lineage>
        <taxon>Bacteria</taxon>
        <taxon>Bacillati</taxon>
        <taxon>Actinomycetota</taxon>
        <taxon>Actinomycetes</taxon>
        <taxon>Micrococcales</taxon>
        <taxon>Ruaniaceae</taxon>
        <taxon>Occultella</taxon>
    </lineage>
</organism>
<evidence type="ECO:0000313" key="11">
    <source>
        <dbReference type="EMBL" id="VZO35703.1"/>
    </source>
</evidence>
<dbReference type="GO" id="GO:0006857">
    <property type="term" value="P:oligopeptide transport"/>
    <property type="evidence" value="ECO:0007669"/>
    <property type="project" value="InterPro"/>
</dbReference>
<keyword evidence="6 9" id="KW-1133">Transmembrane helix</keyword>
<feature type="transmembrane region" description="Helical" evidence="9">
    <location>
        <begin position="459"/>
        <end position="479"/>
    </location>
</feature>
<evidence type="ECO:0000256" key="1">
    <source>
        <dbReference type="ARBA" id="ARBA00004651"/>
    </source>
</evidence>
<dbReference type="InterPro" id="IPR050171">
    <property type="entry name" value="MFS_Transporters"/>
</dbReference>
<dbReference type="SUPFAM" id="SSF103473">
    <property type="entry name" value="MFS general substrate transporter"/>
    <property type="match status" value="1"/>
</dbReference>
<feature type="transmembrane region" description="Helical" evidence="9">
    <location>
        <begin position="365"/>
        <end position="387"/>
    </location>
</feature>
<protein>
    <submittedName>
        <fullName evidence="11">Di-/tripeptide transporter</fullName>
    </submittedName>
</protein>
<dbReference type="PANTHER" id="PTHR23517">
    <property type="entry name" value="RESISTANCE PROTEIN MDTM, PUTATIVE-RELATED-RELATED"/>
    <property type="match status" value="1"/>
</dbReference>
<dbReference type="EMBL" id="CACRYJ010000014">
    <property type="protein sequence ID" value="VZO35703.1"/>
    <property type="molecule type" value="Genomic_DNA"/>
</dbReference>
<dbReference type="NCBIfam" id="TIGR00924">
    <property type="entry name" value="yjdL_sub1_fam"/>
    <property type="match status" value="1"/>
</dbReference>
<sequence>MTDEDTATAPAAAPTRTFFGHPWGLANLAGVEMWERFSFYGMQGILVYYLYYSATEGGLGLTKAEATSIVGAYGGLVYLSSILGAWVADRLLGAERTLLSAAVLIMCGHIALAVVPEFIGVGIGLICIALGSGTLKATTSSVLGDMYTKEDTRRDAGFSIYYMGVNLGALLGPLLTGLVWKMQGFHWGFGLAALGMAAGLIQYLLLRRSTIGDAGKVVTNPLDRRGRIRYLGIAIGAVVVIAILALAGAITAGNLSTIVVVVTLAATIALFAIILSSSRLSDVERSRVISFIPMFVASAAFWSLFQQQFTVVAVYSDERLNREVFGWVMPPSWIQSINPIFIIIFAGVFAAMWQRMGPRQPTSPWKFAIGTVVMGIAFLLFIPFAGGGPNSTPLLWLVLILFLFTIAELCLSPVGQSLSTKLAPDAFHTQMIALFFMSIAVGSAAAGALATFYDTDNETPYFLVLGGASILIGVIVAAMNKWITKMMAGIH</sequence>
<feature type="transmembrane region" description="Helical" evidence="9">
    <location>
        <begin position="393"/>
        <end position="411"/>
    </location>
</feature>
<feature type="transmembrane region" description="Helical" evidence="9">
    <location>
        <begin position="37"/>
        <end position="54"/>
    </location>
</feature>
<evidence type="ECO:0000256" key="6">
    <source>
        <dbReference type="ARBA" id="ARBA00022989"/>
    </source>
</evidence>
<dbReference type="AlphaFoldDB" id="A0A7M4DFL0"/>
<dbReference type="Gene3D" id="1.20.1250.20">
    <property type="entry name" value="MFS general substrate transporter like domains"/>
    <property type="match status" value="1"/>
</dbReference>
<dbReference type="PROSITE" id="PS50850">
    <property type="entry name" value="MFS"/>
    <property type="match status" value="1"/>
</dbReference>
<keyword evidence="3 8" id="KW-0813">Transport</keyword>
<evidence type="ECO:0000259" key="10">
    <source>
        <dbReference type="PROSITE" id="PS50850"/>
    </source>
</evidence>
<feature type="transmembrane region" description="Helical" evidence="9">
    <location>
        <begin position="288"/>
        <end position="305"/>
    </location>
</feature>
<name>A0A7M4DFL0_9MICO</name>
<feature type="transmembrane region" description="Helical" evidence="9">
    <location>
        <begin position="230"/>
        <end position="252"/>
    </location>
</feature>
<evidence type="ECO:0000256" key="3">
    <source>
        <dbReference type="ARBA" id="ARBA00022448"/>
    </source>
</evidence>
<feature type="transmembrane region" description="Helical" evidence="9">
    <location>
        <begin position="258"/>
        <end position="276"/>
    </location>
</feature>
<dbReference type="GO" id="GO:0005886">
    <property type="term" value="C:plasma membrane"/>
    <property type="evidence" value="ECO:0007669"/>
    <property type="project" value="UniProtKB-SubCell"/>
</dbReference>
<dbReference type="RefSeq" id="WP_156739665.1">
    <property type="nucleotide sequence ID" value="NZ_CACRYJ010000014.1"/>
</dbReference>
<feature type="transmembrane region" description="Helical" evidence="9">
    <location>
        <begin position="186"/>
        <end position="206"/>
    </location>
</feature>
<dbReference type="InterPro" id="IPR036259">
    <property type="entry name" value="MFS_trans_sf"/>
</dbReference>
<feature type="transmembrane region" description="Helical" evidence="9">
    <location>
        <begin position="160"/>
        <end position="180"/>
    </location>
</feature>
<feature type="transmembrane region" description="Helical" evidence="9">
    <location>
        <begin position="432"/>
        <end position="453"/>
    </location>
</feature>
<dbReference type="Proteomes" id="UP000419743">
    <property type="component" value="Unassembled WGS sequence"/>
</dbReference>
<evidence type="ECO:0000256" key="5">
    <source>
        <dbReference type="ARBA" id="ARBA00022692"/>
    </source>
</evidence>
<dbReference type="CDD" id="cd17346">
    <property type="entry name" value="MFS_DtpA_like"/>
    <property type="match status" value="1"/>
</dbReference>
<comment type="similarity">
    <text evidence="2 8">Belongs to the major facilitator superfamily. Proton-dependent oligopeptide transporter (POT/PTR) (TC 2.A.17) family.</text>
</comment>
<dbReference type="InterPro" id="IPR000109">
    <property type="entry name" value="POT_fam"/>
</dbReference>
<keyword evidence="7 9" id="KW-0472">Membrane</keyword>
<evidence type="ECO:0000313" key="12">
    <source>
        <dbReference type="Proteomes" id="UP000419743"/>
    </source>
</evidence>
<comment type="caution">
    <text evidence="11">The sequence shown here is derived from an EMBL/GenBank/DDBJ whole genome shotgun (WGS) entry which is preliminary data.</text>
</comment>
<evidence type="ECO:0000256" key="9">
    <source>
        <dbReference type="SAM" id="Phobius"/>
    </source>
</evidence>
<gene>
    <name evidence="11" type="primary">dtpT</name>
    <name evidence="11" type="ORF">HALOF300_00901</name>
</gene>
<dbReference type="InterPro" id="IPR005279">
    <property type="entry name" value="Dipep/tripep_permease"/>
</dbReference>
<dbReference type="InterPro" id="IPR020846">
    <property type="entry name" value="MFS_dom"/>
</dbReference>
<evidence type="ECO:0000256" key="7">
    <source>
        <dbReference type="ARBA" id="ARBA00023136"/>
    </source>
</evidence>
<keyword evidence="12" id="KW-1185">Reference proteome</keyword>
<feature type="transmembrane region" description="Helical" evidence="9">
    <location>
        <begin position="66"/>
        <end position="86"/>
    </location>
</feature>
<keyword evidence="5 8" id="KW-0812">Transmembrane</keyword>
<dbReference type="PROSITE" id="PS01023">
    <property type="entry name" value="PTR2_2"/>
    <property type="match status" value="1"/>
</dbReference>
<accession>A0A7M4DFL0</accession>
<feature type="domain" description="Major facilitator superfamily (MFS) profile" evidence="10">
    <location>
        <begin position="1"/>
        <end position="485"/>
    </location>
</feature>
<feature type="transmembrane region" description="Helical" evidence="9">
    <location>
        <begin position="333"/>
        <end position="353"/>
    </location>
</feature>